<evidence type="ECO:0000256" key="1">
    <source>
        <dbReference type="ARBA" id="ARBA00023015"/>
    </source>
</evidence>
<dbReference type="AlphaFoldDB" id="D6E9V3"/>
<dbReference type="PRINTS" id="PR00598">
    <property type="entry name" value="HTHMARR"/>
</dbReference>
<keyword evidence="2" id="KW-0238">DNA-binding</keyword>
<dbReference type="GO" id="GO:0003677">
    <property type="term" value="F:DNA binding"/>
    <property type="evidence" value="ECO:0007669"/>
    <property type="project" value="UniProtKB-KW"/>
</dbReference>
<sequence>MMQGMRTKDEKEGGLMDGSARDADAVSKRREEIDDLLSGTFNSILRIEEQSLDNRLTHGLTITEVHTIVAIGLHERNPMNVVAARLGVTLATLTTAVSKLAGKGFVERSRAEDDRRKVLVSLTKKGRQVLRAHNLFHHQMIDEALAGLTEEEERVFAEALSKVKAFFDAQA</sequence>
<dbReference type="Pfam" id="PF01047">
    <property type="entry name" value="MarR"/>
    <property type="match status" value="1"/>
</dbReference>
<protein>
    <submittedName>
        <fullName evidence="6">Transcriptional regulator, MarR family</fullName>
    </submittedName>
</protein>
<evidence type="ECO:0000313" key="7">
    <source>
        <dbReference type="Proteomes" id="UP000008805"/>
    </source>
</evidence>
<dbReference type="PROSITE" id="PS50995">
    <property type="entry name" value="HTH_MARR_2"/>
    <property type="match status" value="1"/>
</dbReference>
<organism evidence="6 7">
    <name type="scientific">Gordonibacter pamelaeae 7-10-1-b</name>
    <dbReference type="NCBI Taxonomy" id="657308"/>
    <lineage>
        <taxon>Bacteria</taxon>
        <taxon>Bacillati</taxon>
        <taxon>Actinomycetota</taxon>
        <taxon>Coriobacteriia</taxon>
        <taxon>Eggerthellales</taxon>
        <taxon>Eggerthellaceae</taxon>
        <taxon>Gordonibacter</taxon>
    </lineage>
</organism>
<evidence type="ECO:0000313" key="6">
    <source>
        <dbReference type="EMBL" id="CBL04500.1"/>
    </source>
</evidence>
<dbReference type="SUPFAM" id="SSF46785">
    <property type="entry name" value="Winged helix' DNA-binding domain"/>
    <property type="match status" value="1"/>
</dbReference>
<dbReference type="EMBL" id="FP929047">
    <property type="protein sequence ID" value="CBL04500.1"/>
    <property type="molecule type" value="Genomic_DNA"/>
</dbReference>
<dbReference type="SMART" id="SM00347">
    <property type="entry name" value="HTH_MARR"/>
    <property type="match status" value="1"/>
</dbReference>
<evidence type="ECO:0000256" key="3">
    <source>
        <dbReference type="ARBA" id="ARBA00023163"/>
    </source>
</evidence>
<keyword evidence="7" id="KW-1185">Reference proteome</keyword>
<evidence type="ECO:0000256" key="2">
    <source>
        <dbReference type="ARBA" id="ARBA00023125"/>
    </source>
</evidence>
<feature type="region of interest" description="Disordered" evidence="4">
    <location>
        <begin position="1"/>
        <end position="23"/>
    </location>
</feature>
<dbReference type="InterPro" id="IPR036390">
    <property type="entry name" value="WH_DNA-bd_sf"/>
</dbReference>
<feature type="domain" description="HTH marR-type" evidence="5">
    <location>
        <begin position="30"/>
        <end position="165"/>
    </location>
</feature>
<accession>D6E9V3</accession>
<dbReference type="Proteomes" id="UP000008805">
    <property type="component" value="Chromosome"/>
</dbReference>
<dbReference type="HOGENOM" id="CLU_083287_11_1_11"/>
<dbReference type="InterPro" id="IPR000835">
    <property type="entry name" value="HTH_MarR-typ"/>
</dbReference>
<proteinExistence type="predicted"/>
<keyword evidence="1" id="KW-0805">Transcription regulation</keyword>
<reference evidence="6 7" key="1">
    <citation type="submission" date="2010-03" db="EMBL/GenBank/DDBJ databases">
        <title>The genome sequence of Gordonibacter pamelaeae 7-10-1-bT.</title>
        <authorList>
            <consortium name="metaHIT consortium -- http://www.metahit.eu/"/>
            <person name="Pajon A."/>
            <person name="Turner K."/>
            <person name="Parkhill J."/>
            <person name="Timmis K."/>
            <person name="Oxley A."/>
            <person name="Wurdemann D."/>
        </authorList>
    </citation>
    <scope>NUCLEOTIDE SEQUENCE [LARGE SCALE GENOMIC DNA]</scope>
    <source>
        <strain evidence="7">7-10-1-b</strain>
    </source>
</reference>
<dbReference type="GO" id="GO:0003700">
    <property type="term" value="F:DNA-binding transcription factor activity"/>
    <property type="evidence" value="ECO:0007669"/>
    <property type="project" value="InterPro"/>
</dbReference>
<dbReference type="Gene3D" id="1.10.10.10">
    <property type="entry name" value="Winged helix-like DNA-binding domain superfamily/Winged helix DNA-binding domain"/>
    <property type="match status" value="1"/>
</dbReference>
<keyword evidence="3" id="KW-0804">Transcription</keyword>
<dbReference type="PANTHER" id="PTHR42756">
    <property type="entry name" value="TRANSCRIPTIONAL REGULATOR, MARR"/>
    <property type="match status" value="1"/>
</dbReference>
<evidence type="ECO:0000256" key="4">
    <source>
        <dbReference type="SAM" id="MobiDB-lite"/>
    </source>
</evidence>
<dbReference type="PANTHER" id="PTHR42756:SF1">
    <property type="entry name" value="TRANSCRIPTIONAL REPRESSOR OF EMRAB OPERON"/>
    <property type="match status" value="1"/>
</dbReference>
<dbReference type="KEGG" id="gpa:GPA_22330"/>
<reference evidence="6 7" key="2">
    <citation type="submission" date="2010-03" db="EMBL/GenBank/DDBJ databases">
        <authorList>
            <person name="Pajon A."/>
        </authorList>
    </citation>
    <scope>NUCLEOTIDE SEQUENCE [LARGE SCALE GENOMIC DNA]</scope>
    <source>
        <strain evidence="7">7-10-1-b</strain>
    </source>
</reference>
<evidence type="ECO:0000259" key="5">
    <source>
        <dbReference type="PROSITE" id="PS50995"/>
    </source>
</evidence>
<dbReference type="InterPro" id="IPR036388">
    <property type="entry name" value="WH-like_DNA-bd_sf"/>
</dbReference>
<dbReference type="PATRIC" id="fig|657308.3.peg.1747"/>
<gene>
    <name evidence="6" type="ORF">GPA_22330</name>
</gene>
<name>D6E9V3_9ACTN</name>